<dbReference type="EMBL" id="JABFTP020000165">
    <property type="protein sequence ID" value="KAL3284099.1"/>
    <property type="molecule type" value="Genomic_DNA"/>
</dbReference>
<evidence type="ECO:0000313" key="3">
    <source>
        <dbReference type="Proteomes" id="UP001516400"/>
    </source>
</evidence>
<dbReference type="GO" id="GO:0005737">
    <property type="term" value="C:cytoplasm"/>
    <property type="evidence" value="ECO:0007669"/>
    <property type="project" value="UniProtKB-ARBA"/>
</dbReference>
<protein>
    <recommendedName>
        <fullName evidence="4">UV radiation resistance-associated gene protein</fullName>
    </recommendedName>
</protein>
<comment type="caution">
    <text evidence="2">The sequence shown here is derived from an EMBL/GenBank/DDBJ whole genome shotgun (WGS) entry which is preliminary data.</text>
</comment>
<dbReference type="AlphaFoldDB" id="A0ABD2NZN6"/>
<evidence type="ECO:0008006" key="4">
    <source>
        <dbReference type="Google" id="ProtNLM"/>
    </source>
</evidence>
<sequence>MNFSPNEIILEARRGRQWSPLISQQIRLRHINQVWCFNLKSEVMRTGSFYFTLHVTAMSAPFFTSERTHGPHPKWQDLSMNNFPSASAIVLRIWQHEGDTSEHDTILLTWGVHLSGLIYIGSKVTDVQPSLFNSNTVIFYMFCGFFTGANCIKDNIQKLPHSLLEHSNMIDFPNNKTIFKCISSVYLRGEMKRSYTVEKLRKLHYLEVMIKNKSLDVHHIEDKISELDVLLQKPDMNDIPLSPMKSQPQLLTMNCLNRMLQEKPTKVQKQEMFKMNKEIEIAKFRSKLLSQEREKKLIKVRQLRKNHATLVESNCERESALMEGYHSLNKEKEKLKDYQKVLLQHRELLIHTNSQLQHRKRQLLQQLLWIYPIKQISDKSYIINGMHLPNADVLSDVTDDGVSVALGYVTHILTMCSTFLQVPLRYPVTHYGSRSTVTDQISANLPEKEFPLFTKGKDRMQFTYGVYLLNKNIAQLRWLYFMHTPDLKLTLPNLLNFLQGYKEFKQERFMLLKSASNSQMIVPESMSSDDGSRLSPSNLPVFNRKLPTLVCYEPCGHSSDPILDCIRQEKRVDRSESPCCNILKKNKGKSSNGQTVHTCPGLSEILSIPEAFLSKQMSSDSFKNYMSISSCKEGQGGCCGEVNLAVAAEIVTTESKNTQSNCDIHLSTNNSNISKEYSLAHCESVEEGTDLLNPKLTLTDLVVDVNNAKDTENTEKEVNPTPANIVSIVKERISAEDSDTKLVDSVESTAKNFISKEQQEFMQNWLRTGPALVCSDRSLYPDEYLGSTSSVQAVDSPLTARTDALLTTKSFNLVKPKH</sequence>
<dbReference type="PANTHER" id="PTHR15157">
    <property type="entry name" value="UV RADIATION RESISTANCE-ASSOCIATED GENE PROTEIN"/>
    <property type="match status" value="1"/>
</dbReference>
<name>A0ABD2NZN6_9CUCU</name>
<reference evidence="2 3" key="1">
    <citation type="journal article" date="2021" name="BMC Biol.">
        <title>Horizontally acquired antibacterial genes associated with adaptive radiation of ladybird beetles.</title>
        <authorList>
            <person name="Li H.S."/>
            <person name="Tang X.F."/>
            <person name="Huang Y.H."/>
            <person name="Xu Z.Y."/>
            <person name="Chen M.L."/>
            <person name="Du X.Y."/>
            <person name="Qiu B.Y."/>
            <person name="Chen P.T."/>
            <person name="Zhang W."/>
            <person name="Slipinski A."/>
            <person name="Escalona H.E."/>
            <person name="Waterhouse R.M."/>
            <person name="Zwick A."/>
            <person name="Pang H."/>
        </authorList>
    </citation>
    <scope>NUCLEOTIDE SEQUENCE [LARGE SCALE GENOMIC DNA]</scope>
    <source>
        <strain evidence="2">SYSU2018</strain>
    </source>
</reference>
<accession>A0ABD2NZN6</accession>
<dbReference type="PANTHER" id="PTHR15157:SF5">
    <property type="entry name" value="UV RADIATION RESISTANCE-ASSOCIATED GENE PROTEIN"/>
    <property type="match status" value="1"/>
</dbReference>
<dbReference type="GO" id="GO:0032991">
    <property type="term" value="C:protein-containing complex"/>
    <property type="evidence" value="ECO:0007669"/>
    <property type="project" value="UniProtKB-ARBA"/>
</dbReference>
<dbReference type="Proteomes" id="UP001516400">
    <property type="component" value="Unassembled WGS sequence"/>
</dbReference>
<dbReference type="InterPro" id="IPR018791">
    <property type="entry name" value="UV_resistance/autophagy_Atg14"/>
</dbReference>
<dbReference type="Pfam" id="PF10186">
    <property type="entry name" value="ATG14"/>
    <property type="match status" value="1"/>
</dbReference>
<proteinExistence type="predicted"/>
<organism evidence="2 3">
    <name type="scientific">Cryptolaemus montrouzieri</name>
    <dbReference type="NCBI Taxonomy" id="559131"/>
    <lineage>
        <taxon>Eukaryota</taxon>
        <taxon>Metazoa</taxon>
        <taxon>Ecdysozoa</taxon>
        <taxon>Arthropoda</taxon>
        <taxon>Hexapoda</taxon>
        <taxon>Insecta</taxon>
        <taxon>Pterygota</taxon>
        <taxon>Neoptera</taxon>
        <taxon>Endopterygota</taxon>
        <taxon>Coleoptera</taxon>
        <taxon>Polyphaga</taxon>
        <taxon>Cucujiformia</taxon>
        <taxon>Coccinelloidea</taxon>
        <taxon>Coccinellidae</taxon>
        <taxon>Scymninae</taxon>
        <taxon>Scymnini</taxon>
        <taxon>Cryptolaemus</taxon>
    </lineage>
</organism>
<gene>
    <name evidence="2" type="ORF">HHI36_018267</name>
</gene>
<keyword evidence="1" id="KW-0175">Coiled coil</keyword>
<keyword evidence="3" id="KW-1185">Reference proteome</keyword>
<evidence type="ECO:0000313" key="2">
    <source>
        <dbReference type="EMBL" id="KAL3284099.1"/>
    </source>
</evidence>
<evidence type="ECO:0000256" key="1">
    <source>
        <dbReference type="ARBA" id="ARBA00023054"/>
    </source>
</evidence>